<accession>A0ABR1NPA9</accession>
<sequence length="328" mass="37337">MSLSPRRSKSILSYLAGGHPRPTRTSSSSSKRDHSDKSQSKSGTPIDEKSHPTYSSKKTRSDESKGHRRHKSSRSVDHRSSYKGERKSYQPEPEYQRQGSYFEDSDSESPKEKSFFSHVASFVDDRRYSHTSQTAQSPTDTESPLEPLWHREPTVADAERHHIAPGRCLKHWDPDEEPILLLSSVFDASSLGKWVLDQTARIYGEHDEMTELAADFWFEHIKLGGKIKHAKSRLPDIMDASARQLVKELIASGDKLVNELGEILKKCEQRVLKVTGISEIPKLGHKSVVVFIDTFIGRTPAQRDAFDDFTRSIRVWNKWFDTDCANLL</sequence>
<proteinExistence type="predicted"/>
<evidence type="ECO:0000313" key="2">
    <source>
        <dbReference type="EMBL" id="KAK7709637.1"/>
    </source>
</evidence>
<gene>
    <name evidence="2" type="ORF">SLS63_013152</name>
</gene>
<feature type="compositionally biased region" description="Basic and acidic residues" evidence="1">
    <location>
        <begin position="30"/>
        <end position="39"/>
    </location>
</feature>
<organism evidence="2 3">
    <name type="scientific">Diaporthe eres</name>
    <name type="common">Phomopsis oblonga</name>
    <dbReference type="NCBI Taxonomy" id="83184"/>
    <lineage>
        <taxon>Eukaryota</taxon>
        <taxon>Fungi</taxon>
        <taxon>Dikarya</taxon>
        <taxon>Ascomycota</taxon>
        <taxon>Pezizomycotina</taxon>
        <taxon>Sordariomycetes</taxon>
        <taxon>Sordariomycetidae</taxon>
        <taxon>Diaporthales</taxon>
        <taxon>Diaporthaceae</taxon>
        <taxon>Diaporthe</taxon>
        <taxon>Diaporthe eres species complex</taxon>
    </lineage>
</organism>
<feature type="compositionally biased region" description="Basic and acidic residues" evidence="1">
    <location>
        <begin position="74"/>
        <end position="89"/>
    </location>
</feature>
<feature type="compositionally biased region" description="Polar residues" evidence="1">
    <location>
        <begin position="130"/>
        <end position="142"/>
    </location>
</feature>
<feature type="compositionally biased region" description="Low complexity" evidence="1">
    <location>
        <begin position="19"/>
        <end position="29"/>
    </location>
</feature>
<comment type="caution">
    <text evidence="2">The sequence shown here is derived from an EMBL/GenBank/DDBJ whole genome shotgun (WGS) entry which is preliminary data.</text>
</comment>
<evidence type="ECO:0000313" key="3">
    <source>
        <dbReference type="Proteomes" id="UP001430848"/>
    </source>
</evidence>
<evidence type="ECO:0000256" key="1">
    <source>
        <dbReference type="SAM" id="MobiDB-lite"/>
    </source>
</evidence>
<feature type="region of interest" description="Disordered" evidence="1">
    <location>
        <begin position="1"/>
        <end position="114"/>
    </location>
</feature>
<reference evidence="2 3" key="1">
    <citation type="submission" date="2024-02" db="EMBL/GenBank/DDBJ databases">
        <title>De novo assembly and annotation of 12 fungi associated with fruit tree decline syndrome in Ontario, Canada.</title>
        <authorList>
            <person name="Sulman M."/>
            <person name="Ellouze W."/>
            <person name="Ilyukhin E."/>
        </authorList>
    </citation>
    <scope>NUCLEOTIDE SEQUENCE [LARGE SCALE GENOMIC DNA]</scope>
    <source>
        <strain evidence="2 3">M169</strain>
    </source>
</reference>
<dbReference type="Proteomes" id="UP001430848">
    <property type="component" value="Unassembled WGS sequence"/>
</dbReference>
<dbReference type="EMBL" id="JAKNSF020000166">
    <property type="protein sequence ID" value="KAK7709637.1"/>
    <property type="molecule type" value="Genomic_DNA"/>
</dbReference>
<keyword evidence="3" id="KW-1185">Reference proteome</keyword>
<protein>
    <recommendedName>
        <fullName evidence="4">Vegetative cell wall protein gp1</fullName>
    </recommendedName>
</protein>
<name>A0ABR1NPA9_DIAER</name>
<evidence type="ECO:0008006" key="4">
    <source>
        <dbReference type="Google" id="ProtNLM"/>
    </source>
</evidence>
<feature type="region of interest" description="Disordered" evidence="1">
    <location>
        <begin position="127"/>
        <end position="148"/>
    </location>
</feature>